<keyword evidence="1 4" id="KW-0378">Hydrolase</keyword>
<dbReference type="Gene3D" id="3.40.1090.10">
    <property type="entry name" value="Cytosolic phospholipase A2 catalytic domain"/>
    <property type="match status" value="2"/>
</dbReference>
<sequence length="285" mass="32516">MSKLGLVLEGGGMRGVYTMGVLDYFMEHNLYTDGVIGVSAGACHACSYASKQQGRAWRINERFLNDKRYMSMQSLIKTGDLFGADFIYNVIPNELEVFDYDTFHKSGMKLYAVCTDVESGKAVYAPCMDMKKDIAYVRASASLPLLSKIVEVNGKKLLDGGVADSIPIQYFQNLGYEKNIIVLTQAKEYRKGKNNLMPIIKRTYRKYPEFVKAMQERHIHYNRTLDEINLMEKEGSVFVIRPSQPVEIGRLEKNMHALRALYEQGYQDAANHYEALLQFINNERP</sequence>
<proteinExistence type="predicted"/>
<dbReference type="PANTHER" id="PTHR14226">
    <property type="entry name" value="NEUROPATHY TARGET ESTERASE/SWISS CHEESE D.MELANOGASTER"/>
    <property type="match status" value="1"/>
</dbReference>
<dbReference type="GO" id="GO:0016787">
    <property type="term" value="F:hydrolase activity"/>
    <property type="evidence" value="ECO:0007669"/>
    <property type="project" value="UniProtKB-UniRule"/>
</dbReference>
<dbReference type="GO" id="GO:0016042">
    <property type="term" value="P:lipid catabolic process"/>
    <property type="evidence" value="ECO:0007669"/>
    <property type="project" value="UniProtKB-UniRule"/>
</dbReference>
<dbReference type="EMBL" id="QRPK01000048">
    <property type="protein sequence ID" value="RHM08489.1"/>
    <property type="molecule type" value="Genomic_DNA"/>
</dbReference>
<evidence type="ECO:0000256" key="1">
    <source>
        <dbReference type="ARBA" id="ARBA00022801"/>
    </source>
</evidence>
<feature type="active site" description="Nucleophile" evidence="4">
    <location>
        <position position="39"/>
    </location>
</feature>
<evidence type="ECO:0000256" key="4">
    <source>
        <dbReference type="PROSITE-ProRule" id="PRU01161"/>
    </source>
</evidence>
<feature type="short sequence motif" description="GXGXXG" evidence="4">
    <location>
        <begin position="10"/>
        <end position="15"/>
    </location>
</feature>
<evidence type="ECO:0000259" key="5">
    <source>
        <dbReference type="PROSITE" id="PS51635"/>
    </source>
</evidence>
<feature type="short sequence motif" description="DGA/G" evidence="4">
    <location>
        <begin position="159"/>
        <end position="161"/>
    </location>
</feature>
<evidence type="ECO:0000256" key="3">
    <source>
        <dbReference type="ARBA" id="ARBA00023098"/>
    </source>
</evidence>
<keyword evidence="3 4" id="KW-0443">Lipid metabolism</keyword>
<dbReference type="Pfam" id="PF19890">
    <property type="entry name" value="DUF6363"/>
    <property type="match status" value="1"/>
</dbReference>
<reference evidence="6 7" key="1">
    <citation type="submission" date="2018-08" db="EMBL/GenBank/DDBJ databases">
        <title>A genome reference for cultivated species of the human gut microbiota.</title>
        <authorList>
            <person name="Zou Y."/>
            <person name="Xue W."/>
            <person name="Luo G."/>
        </authorList>
    </citation>
    <scope>NUCLEOTIDE SEQUENCE [LARGE SCALE GENOMIC DNA]</scope>
    <source>
        <strain evidence="6 7">AF35-6BH</strain>
    </source>
</reference>
<evidence type="ECO:0000313" key="7">
    <source>
        <dbReference type="Proteomes" id="UP000284868"/>
    </source>
</evidence>
<dbReference type="CDD" id="cd07208">
    <property type="entry name" value="Pat_hypo_Ecoli_yjju_like"/>
    <property type="match status" value="1"/>
</dbReference>
<dbReference type="InterPro" id="IPR045943">
    <property type="entry name" value="DUF6363"/>
</dbReference>
<organism evidence="6 7">
    <name type="scientific">Amedibacillus dolichus</name>
    <dbReference type="NCBI Taxonomy" id="31971"/>
    <lineage>
        <taxon>Bacteria</taxon>
        <taxon>Bacillati</taxon>
        <taxon>Bacillota</taxon>
        <taxon>Erysipelotrichia</taxon>
        <taxon>Erysipelotrichales</taxon>
        <taxon>Erysipelotrichaceae</taxon>
        <taxon>Amedibacillus</taxon>
    </lineage>
</organism>
<dbReference type="RefSeq" id="WP_118365769.1">
    <property type="nucleotide sequence ID" value="NZ_CAUFDR010000004.1"/>
</dbReference>
<dbReference type="Pfam" id="PF01734">
    <property type="entry name" value="Patatin"/>
    <property type="match status" value="1"/>
</dbReference>
<dbReference type="OrthoDB" id="9802424at2"/>
<keyword evidence="7" id="KW-1185">Reference proteome</keyword>
<gene>
    <name evidence="6" type="ORF">DWZ83_08175</name>
</gene>
<name>A0A415P728_9FIRM</name>
<protein>
    <submittedName>
        <fullName evidence="6">Patatin family protein</fullName>
    </submittedName>
</protein>
<dbReference type="SUPFAM" id="SSF52151">
    <property type="entry name" value="FabD/lysophospholipase-like"/>
    <property type="match status" value="1"/>
</dbReference>
<accession>A0A415P728</accession>
<evidence type="ECO:0000313" key="6">
    <source>
        <dbReference type="EMBL" id="RHM08489.1"/>
    </source>
</evidence>
<dbReference type="PANTHER" id="PTHR14226:SF25">
    <property type="entry name" value="PHOSPHOESTERASE"/>
    <property type="match status" value="1"/>
</dbReference>
<dbReference type="InterPro" id="IPR037483">
    <property type="entry name" value="YjjU-like"/>
</dbReference>
<dbReference type="PROSITE" id="PS51635">
    <property type="entry name" value="PNPLA"/>
    <property type="match status" value="1"/>
</dbReference>
<dbReference type="InterPro" id="IPR016035">
    <property type="entry name" value="Acyl_Trfase/lysoPLipase"/>
</dbReference>
<comment type="caution">
    <text evidence="6">The sequence shown here is derived from an EMBL/GenBank/DDBJ whole genome shotgun (WGS) entry which is preliminary data.</text>
</comment>
<keyword evidence="2 4" id="KW-0442">Lipid degradation</keyword>
<dbReference type="Proteomes" id="UP000284868">
    <property type="component" value="Unassembled WGS sequence"/>
</dbReference>
<feature type="active site" description="Proton acceptor" evidence="4">
    <location>
        <position position="159"/>
    </location>
</feature>
<dbReference type="InterPro" id="IPR050301">
    <property type="entry name" value="NTE"/>
</dbReference>
<evidence type="ECO:0000256" key="2">
    <source>
        <dbReference type="ARBA" id="ARBA00022963"/>
    </source>
</evidence>
<dbReference type="InterPro" id="IPR002641">
    <property type="entry name" value="PNPLA_dom"/>
</dbReference>
<feature type="domain" description="PNPLA" evidence="5">
    <location>
        <begin position="6"/>
        <end position="172"/>
    </location>
</feature>
<dbReference type="AlphaFoldDB" id="A0A415P728"/>
<feature type="short sequence motif" description="GXSXG" evidence="4">
    <location>
        <begin position="37"/>
        <end position="41"/>
    </location>
</feature>